<feature type="compositionally biased region" description="Basic and acidic residues" evidence="1">
    <location>
        <begin position="77"/>
        <end position="93"/>
    </location>
</feature>
<evidence type="ECO:0000313" key="3">
    <source>
        <dbReference type="Proteomes" id="UP000030645"/>
    </source>
</evidence>
<protein>
    <submittedName>
        <fullName evidence="2">Uncharacterized protein</fullName>
    </submittedName>
</protein>
<evidence type="ECO:0000256" key="1">
    <source>
        <dbReference type="SAM" id="MobiDB-lite"/>
    </source>
</evidence>
<proteinExistence type="predicted"/>
<accession>W9S138</accession>
<gene>
    <name evidence="2" type="ORF">L484_012435</name>
</gene>
<dbReference type="AlphaFoldDB" id="W9S138"/>
<dbReference type="Proteomes" id="UP000030645">
    <property type="component" value="Unassembled WGS sequence"/>
</dbReference>
<organism evidence="2 3">
    <name type="scientific">Morus notabilis</name>
    <dbReference type="NCBI Taxonomy" id="981085"/>
    <lineage>
        <taxon>Eukaryota</taxon>
        <taxon>Viridiplantae</taxon>
        <taxon>Streptophyta</taxon>
        <taxon>Embryophyta</taxon>
        <taxon>Tracheophyta</taxon>
        <taxon>Spermatophyta</taxon>
        <taxon>Magnoliopsida</taxon>
        <taxon>eudicotyledons</taxon>
        <taxon>Gunneridae</taxon>
        <taxon>Pentapetalae</taxon>
        <taxon>rosids</taxon>
        <taxon>fabids</taxon>
        <taxon>Rosales</taxon>
        <taxon>Moraceae</taxon>
        <taxon>Moreae</taxon>
        <taxon>Morus</taxon>
    </lineage>
</organism>
<feature type="region of interest" description="Disordered" evidence="1">
    <location>
        <begin position="77"/>
        <end position="106"/>
    </location>
</feature>
<evidence type="ECO:0000313" key="2">
    <source>
        <dbReference type="EMBL" id="EXC03820.1"/>
    </source>
</evidence>
<name>W9S138_9ROSA</name>
<keyword evidence="3" id="KW-1185">Reference proteome</keyword>
<dbReference type="EMBL" id="KE345396">
    <property type="protein sequence ID" value="EXC03820.1"/>
    <property type="molecule type" value="Genomic_DNA"/>
</dbReference>
<sequence>MSNMLRKKHEEMETAYEIMESLEAMSHLDVVRTFMNDKMKSGTSVKAHVLNMIEHFYEAEVNGARIDEATKEVEIVSEKNEEKAPEVHEDAPKDQNTSSMKKEASGSLRVVGSSFGGDLEHEEDTSPSLEIHFGVSVEQVDELAAFLSSLDFGESAAQSIEDIIQEGGERKNIYEMSVPRDNAFINFFPLSSPRCSVVESICFFKVDLCLAPWPGFIGFGANSISFNNRGDDQSLEGDLRGLVHHRLQNGYLAAI</sequence>
<reference evidence="3" key="1">
    <citation type="submission" date="2013-01" db="EMBL/GenBank/DDBJ databases">
        <title>Draft Genome Sequence of a Mulberry Tree, Morus notabilis C.K. Schneid.</title>
        <authorList>
            <person name="He N."/>
            <person name="Zhao S."/>
        </authorList>
    </citation>
    <scope>NUCLEOTIDE SEQUENCE</scope>
</reference>